<evidence type="ECO:0000313" key="2">
    <source>
        <dbReference type="EMBL" id="RYU97164.1"/>
    </source>
</evidence>
<gene>
    <name evidence="2" type="ORF">EWM59_02410</name>
</gene>
<dbReference type="AlphaFoldDB" id="A0A4Q5M488"/>
<accession>A0A4Q5M488</accession>
<evidence type="ECO:0000259" key="1">
    <source>
        <dbReference type="Pfam" id="PF09511"/>
    </source>
</evidence>
<proteinExistence type="predicted"/>
<reference evidence="2 3" key="1">
    <citation type="submission" date="2019-02" db="EMBL/GenBank/DDBJ databases">
        <title>Bacterial novel species Emticicia sp. 17J42-9 isolated from soil.</title>
        <authorList>
            <person name="Jung H.-Y."/>
        </authorList>
    </citation>
    <scope>NUCLEOTIDE SEQUENCE [LARGE SCALE GENOMIC DNA]</scope>
    <source>
        <strain evidence="2 3">17J42-9</strain>
    </source>
</reference>
<sequence>MNIQALHELIANDYINVQKHNDADLYIYNYSAKAQYDRVWNEWTLACRGLIMNADYEVVARPFGKFFNWGELANQVIPQESFEVYEKMDGSLGILYWIGEIPYIATRGSFNSDQAKVATQLLHTKYATSIPLLDKTKTYLFEIIYPENRIVVNYGDTKALVLLGVIDTKTGEECALQQIGFEVVKLYDGINDLYQLKKLEENNREGYVIKFESGLRLKVKFEEYQRVHQIITRVSNVNIWEHLKEGNDLREILDRVPDEFYDWVKMTEQQLFESFKAIEAKAKSEFKMFGTRKENALYYQTCSYPAVLFKMMEDKPYDQIIWKMLRPKFEKPFATPIET</sequence>
<keyword evidence="3" id="KW-1185">Reference proteome</keyword>
<dbReference type="Proteomes" id="UP000293162">
    <property type="component" value="Unassembled WGS sequence"/>
</dbReference>
<feature type="domain" description="T4 RNA ligase 1-like N-terminal" evidence="1">
    <location>
        <begin position="47"/>
        <end position="223"/>
    </location>
</feature>
<name>A0A4Q5M488_9BACT</name>
<dbReference type="EMBL" id="SEWF01000003">
    <property type="protein sequence ID" value="RYU97164.1"/>
    <property type="molecule type" value="Genomic_DNA"/>
</dbReference>
<organism evidence="2 3">
    <name type="scientific">Emticicia agri</name>
    <dbReference type="NCBI Taxonomy" id="2492393"/>
    <lineage>
        <taxon>Bacteria</taxon>
        <taxon>Pseudomonadati</taxon>
        <taxon>Bacteroidota</taxon>
        <taxon>Cytophagia</taxon>
        <taxon>Cytophagales</taxon>
        <taxon>Leadbetterellaceae</taxon>
        <taxon>Emticicia</taxon>
    </lineage>
</organism>
<protein>
    <recommendedName>
        <fullName evidence="1">T4 RNA ligase 1-like N-terminal domain-containing protein</fullName>
    </recommendedName>
</protein>
<comment type="caution">
    <text evidence="2">The sequence shown here is derived from an EMBL/GenBank/DDBJ whole genome shotgun (WGS) entry which is preliminary data.</text>
</comment>
<dbReference type="InterPro" id="IPR019039">
    <property type="entry name" value="T4-Rnl1-like_N"/>
</dbReference>
<evidence type="ECO:0000313" key="3">
    <source>
        <dbReference type="Proteomes" id="UP000293162"/>
    </source>
</evidence>
<dbReference type="RefSeq" id="WP_130019359.1">
    <property type="nucleotide sequence ID" value="NZ_SEWF01000003.1"/>
</dbReference>
<dbReference type="OrthoDB" id="1310645at2"/>
<dbReference type="Pfam" id="PF09511">
    <property type="entry name" value="RNA_lig_T4_1"/>
    <property type="match status" value="1"/>
</dbReference>